<evidence type="ECO:0000313" key="2">
    <source>
        <dbReference type="EMBL" id="KAJ7949047.1"/>
    </source>
</evidence>
<evidence type="ECO:0000256" key="1">
    <source>
        <dbReference type="SAM" id="Coils"/>
    </source>
</evidence>
<dbReference type="KEGG" id="qsa:O6P43_029437"/>
<keyword evidence="1" id="KW-0175">Coiled coil</keyword>
<evidence type="ECO:0000313" key="3">
    <source>
        <dbReference type="Proteomes" id="UP001163823"/>
    </source>
</evidence>
<proteinExistence type="predicted"/>
<reference evidence="2" key="1">
    <citation type="journal article" date="2023" name="Science">
        <title>Elucidation of the pathway for biosynthesis of saponin adjuvants from the soapbark tree.</title>
        <authorList>
            <person name="Reed J."/>
            <person name="Orme A."/>
            <person name="El-Demerdash A."/>
            <person name="Owen C."/>
            <person name="Martin L.B.B."/>
            <person name="Misra R.C."/>
            <person name="Kikuchi S."/>
            <person name="Rejzek M."/>
            <person name="Martin A.C."/>
            <person name="Harkess A."/>
            <person name="Leebens-Mack J."/>
            <person name="Louveau T."/>
            <person name="Stephenson M.J."/>
            <person name="Osbourn A."/>
        </authorList>
    </citation>
    <scope>NUCLEOTIDE SEQUENCE</scope>
    <source>
        <strain evidence="2">S10</strain>
    </source>
</reference>
<dbReference type="EMBL" id="JARAOO010000012">
    <property type="protein sequence ID" value="KAJ7949047.1"/>
    <property type="molecule type" value="Genomic_DNA"/>
</dbReference>
<comment type="caution">
    <text evidence="2">The sequence shown here is derived from an EMBL/GenBank/DDBJ whole genome shotgun (WGS) entry which is preliminary data.</text>
</comment>
<protein>
    <submittedName>
        <fullName evidence="2">Uncharacterized protein</fullName>
    </submittedName>
</protein>
<keyword evidence="3" id="KW-1185">Reference proteome</keyword>
<name>A0AAD7PBF3_QUISA</name>
<dbReference type="Proteomes" id="UP001163823">
    <property type="component" value="Chromosome 12"/>
</dbReference>
<accession>A0AAD7PBF3</accession>
<feature type="coiled-coil region" evidence="1">
    <location>
        <begin position="25"/>
        <end position="66"/>
    </location>
</feature>
<organism evidence="2 3">
    <name type="scientific">Quillaja saponaria</name>
    <name type="common">Soap bark tree</name>
    <dbReference type="NCBI Taxonomy" id="32244"/>
    <lineage>
        <taxon>Eukaryota</taxon>
        <taxon>Viridiplantae</taxon>
        <taxon>Streptophyta</taxon>
        <taxon>Embryophyta</taxon>
        <taxon>Tracheophyta</taxon>
        <taxon>Spermatophyta</taxon>
        <taxon>Magnoliopsida</taxon>
        <taxon>eudicotyledons</taxon>
        <taxon>Gunneridae</taxon>
        <taxon>Pentapetalae</taxon>
        <taxon>rosids</taxon>
        <taxon>fabids</taxon>
        <taxon>Fabales</taxon>
        <taxon>Quillajaceae</taxon>
        <taxon>Quillaja</taxon>
    </lineage>
</organism>
<gene>
    <name evidence="2" type="ORF">O6P43_029437</name>
</gene>
<dbReference type="AlphaFoldDB" id="A0AAD7PBF3"/>
<sequence length="115" mass="12578">MPTAHRRKLSSPTLVKAEKGMRTAIHNVAATVNELKEDLSEAIDDIKALKANMDQVYCNIELLLKKCCRGRPVDGGGTPLGKASGMIRVREVTTMEKTVMAETAVVMIEALIRLN</sequence>